<sequence>MSGTTVDGVHRLPENGIKVIIIGAGNAGLQTALECWRKGCDVVVLEKADKLSPLGDFFTITPSALCTLKEYPSMYRDYHRKVYDCSVHCYAPSGKELVNMTPEWKRPGVATAAPDVDVSFIKRRTDFAQMQLDQLERLGVPVVYGDRAASVAEEADRVVVTTEEGRTYRGDVCVGASGIGSMVPGFDAGPQVQVQDSGYAVARAAFPRGAVEEGSPASSLLASVDRKPEFRTYVGKDLHLILFLTADWVGIAFTHPDYDHAQESWSNLKAPSELISYLEKTGDEWDPAVLDFVRSCPTGVVDWKLRWRDGAEQWTSDRGRLLRLGDAAHAFFPTAGNGAVQAIEDALSFAECLRIAGKDNVPLATKVHNKLRFQRTSILQQTGVVNREELHFTDTESSREEDEKKEFDVGFFRMGRWVWSHNPETYARDNYEACLASITEGAAFTNTNLPPGHVYEPWTLAEEMKRAEAGIKSSLKQNGDWNA</sequence>
<dbReference type="Proteomes" id="UP001163324">
    <property type="component" value="Chromosome 8"/>
</dbReference>
<evidence type="ECO:0000313" key="2">
    <source>
        <dbReference type="Proteomes" id="UP001163324"/>
    </source>
</evidence>
<comment type="caution">
    <text evidence="1">The sequence shown here is derived from an EMBL/GenBank/DDBJ whole genome shotgun (WGS) entry which is preliminary data.</text>
</comment>
<gene>
    <name evidence="1" type="ORF">N3K66_007807</name>
</gene>
<reference evidence="1" key="1">
    <citation type="submission" date="2022-10" db="EMBL/GenBank/DDBJ databases">
        <title>Complete Genome of Trichothecium roseum strain YXFP-22015, a Plant Pathogen Isolated from Citrus.</title>
        <authorList>
            <person name="Wang Y."/>
            <person name="Zhu L."/>
        </authorList>
    </citation>
    <scope>NUCLEOTIDE SEQUENCE</scope>
    <source>
        <strain evidence="1">YXFP-22015</strain>
    </source>
</reference>
<protein>
    <submittedName>
        <fullName evidence="1">Uncharacterized protein</fullName>
    </submittedName>
</protein>
<evidence type="ECO:0000313" key="1">
    <source>
        <dbReference type="EMBL" id="KAI9896785.1"/>
    </source>
</evidence>
<proteinExistence type="predicted"/>
<dbReference type="EMBL" id="CM047947">
    <property type="protein sequence ID" value="KAI9896785.1"/>
    <property type="molecule type" value="Genomic_DNA"/>
</dbReference>
<organism evidence="1 2">
    <name type="scientific">Trichothecium roseum</name>
    <dbReference type="NCBI Taxonomy" id="47278"/>
    <lineage>
        <taxon>Eukaryota</taxon>
        <taxon>Fungi</taxon>
        <taxon>Dikarya</taxon>
        <taxon>Ascomycota</taxon>
        <taxon>Pezizomycotina</taxon>
        <taxon>Sordariomycetes</taxon>
        <taxon>Hypocreomycetidae</taxon>
        <taxon>Hypocreales</taxon>
        <taxon>Hypocreales incertae sedis</taxon>
        <taxon>Trichothecium</taxon>
    </lineage>
</organism>
<name>A0ACC0URU6_9HYPO</name>
<keyword evidence="2" id="KW-1185">Reference proteome</keyword>
<accession>A0ACC0URU6</accession>